<dbReference type="InterPro" id="IPR011335">
    <property type="entry name" value="Restrct_endonuc-II-like"/>
</dbReference>
<evidence type="ECO:0008006" key="2">
    <source>
        <dbReference type="Google" id="ProtNLM"/>
    </source>
</evidence>
<dbReference type="AlphaFoldDB" id="A0A0F9HKJ7"/>
<feature type="non-terminal residue" evidence="1">
    <location>
        <position position="1"/>
    </location>
</feature>
<comment type="caution">
    <text evidence="1">The sequence shown here is derived from an EMBL/GenBank/DDBJ whole genome shotgun (WGS) entry which is preliminary data.</text>
</comment>
<dbReference type="EMBL" id="LAZR01014858">
    <property type="protein sequence ID" value="KKM15647.1"/>
    <property type="molecule type" value="Genomic_DNA"/>
</dbReference>
<evidence type="ECO:0000313" key="1">
    <source>
        <dbReference type="EMBL" id="KKM15647.1"/>
    </source>
</evidence>
<gene>
    <name evidence="1" type="ORF">LCGC14_1694010</name>
</gene>
<protein>
    <recommendedName>
        <fullName evidence="2">ERCC4 domain-containing protein</fullName>
    </recommendedName>
</protein>
<reference evidence="1" key="1">
    <citation type="journal article" date="2015" name="Nature">
        <title>Complex archaea that bridge the gap between prokaryotes and eukaryotes.</title>
        <authorList>
            <person name="Spang A."/>
            <person name="Saw J.H."/>
            <person name="Jorgensen S.L."/>
            <person name="Zaremba-Niedzwiedzka K."/>
            <person name="Martijn J."/>
            <person name="Lind A.E."/>
            <person name="van Eijk R."/>
            <person name="Schleper C."/>
            <person name="Guy L."/>
            <person name="Ettema T.J."/>
        </authorList>
    </citation>
    <scope>NUCLEOTIDE SEQUENCE</scope>
</reference>
<dbReference type="SUPFAM" id="SSF52980">
    <property type="entry name" value="Restriction endonuclease-like"/>
    <property type="match status" value="1"/>
</dbReference>
<organism evidence="1">
    <name type="scientific">marine sediment metagenome</name>
    <dbReference type="NCBI Taxonomy" id="412755"/>
    <lineage>
        <taxon>unclassified sequences</taxon>
        <taxon>metagenomes</taxon>
        <taxon>ecological metagenomes</taxon>
    </lineage>
</organism>
<sequence length="144" mass="17158">IIDTREQKPLWDPKRFKVKMKKLDEGDYTTEELLNNAHAERKSGIDLYGSLIQNHKRFAAEIQRAIEKDLSFAVFVECTEKDFVQKKFRGGYRLKVSAKILRKIIETFTGRYPIEFIWCEHRLDLKNKMCIWFVQQMDELGIKN</sequence>
<accession>A0A0F9HKJ7</accession>
<dbReference type="Gene3D" id="3.40.50.10130">
    <property type="match status" value="1"/>
</dbReference>
<name>A0A0F9HKJ7_9ZZZZ</name>
<proteinExistence type="predicted"/>